<evidence type="ECO:0000313" key="1">
    <source>
        <dbReference type="EMBL" id="CAH1277474.1"/>
    </source>
</evidence>
<protein>
    <submittedName>
        <fullName evidence="1">Hypp9647 protein</fullName>
    </submittedName>
</protein>
<proteinExistence type="predicted"/>
<dbReference type="Proteomes" id="UP000838412">
    <property type="component" value="Unassembled WGS sequence"/>
</dbReference>
<comment type="caution">
    <text evidence="1">The sequence shown here is derived from an EMBL/GenBank/DDBJ whole genome shotgun (WGS) entry which is preliminary data.</text>
</comment>
<accession>A0A8S4MNQ6</accession>
<dbReference type="EMBL" id="CAKMNS010000335">
    <property type="protein sequence ID" value="CAH1277474.1"/>
    <property type="molecule type" value="Genomic_DNA"/>
</dbReference>
<reference evidence="1" key="1">
    <citation type="submission" date="2022-01" db="EMBL/GenBank/DDBJ databases">
        <authorList>
            <person name="Braso-Vives M."/>
        </authorList>
    </citation>
    <scope>NUCLEOTIDE SEQUENCE</scope>
</reference>
<gene>
    <name evidence="1" type="primary">Hypp9647</name>
    <name evidence="1" type="ORF">BLAG_LOCUS26247</name>
</gene>
<dbReference type="AlphaFoldDB" id="A0A8S4MNQ6"/>
<organism evidence="1 2">
    <name type="scientific">Branchiostoma lanceolatum</name>
    <name type="common">Common lancelet</name>
    <name type="synonym">Amphioxus lanceolatum</name>
    <dbReference type="NCBI Taxonomy" id="7740"/>
    <lineage>
        <taxon>Eukaryota</taxon>
        <taxon>Metazoa</taxon>
        <taxon>Chordata</taxon>
        <taxon>Cephalochordata</taxon>
        <taxon>Leptocardii</taxon>
        <taxon>Amphioxiformes</taxon>
        <taxon>Branchiostomatidae</taxon>
        <taxon>Branchiostoma</taxon>
    </lineage>
</organism>
<keyword evidence="2" id="KW-1185">Reference proteome</keyword>
<name>A0A8S4MNQ6_BRALA</name>
<sequence>METAKEERQGPLVKEWWKWFWQE</sequence>
<evidence type="ECO:0000313" key="2">
    <source>
        <dbReference type="Proteomes" id="UP000838412"/>
    </source>
</evidence>